<comment type="similarity">
    <text evidence="4">Belongs to the expansin family. Expansin A subfamily.</text>
</comment>
<dbReference type="Gene3D" id="2.40.40.10">
    <property type="entry name" value="RlpA-like domain"/>
    <property type="match status" value="1"/>
</dbReference>
<comment type="subcellular location">
    <subcellularLocation>
        <location evidence="4">Secreted</location>
        <location evidence="4">Cell wall</location>
    </subcellularLocation>
    <subcellularLocation>
        <location evidence="4">Membrane</location>
        <topology evidence="4">Peripheral membrane protein</topology>
    </subcellularLocation>
</comment>
<dbReference type="AlphaFoldDB" id="A0A830BPZ7"/>
<dbReference type="PRINTS" id="PR01225">
    <property type="entry name" value="EXPANSNFAMLY"/>
</dbReference>
<evidence type="ECO:0000256" key="3">
    <source>
        <dbReference type="ARBA" id="ARBA00023316"/>
    </source>
</evidence>
<keyword evidence="7" id="KW-1185">Reference proteome</keyword>
<dbReference type="PROSITE" id="PS50842">
    <property type="entry name" value="EXPANSIN_EG45"/>
    <property type="match status" value="1"/>
</dbReference>
<evidence type="ECO:0000313" key="7">
    <source>
        <dbReference type="Proteomes" id="UP000653305"/>
    </source>
</evidence>
<dbReference type="InterPro" id="IPR009009">
    <property type="entry name" value="RlpA-like_DPBB"/>
</dbReference>
<gene>
    <name evidence="6" type="ORF">PHJA_000805200</name>
</gene>
<dbReference type="PANTHER" id="PTHR31867">
    <property type="entry name" value="EXPANSIN-A15"/>
    <property type="match status" value="1"/>
</dbReference>
<dbReference type="GO" id="GO:0009664">
    <property type="term" value="P:plant-type cell wall organization"/>
    <property type="evidence" value="ECO:0007669"/>
    <property type="project" value="InterPro"/>
</dbReference>
<reference evidence="6" key="1">
    <citation type="submission" date="2020-07" db="EMBL/GenBank/DDBJ databases">
        <title>Ethylene signaling mediates host invasion by parasitic plants.</title>
        <authorList>
            <person name="Yoshida S."/>
        </authorList>
    </citation>
    <scope>NUCLEOTIDE SEQUENCE</scope>
    <source>
        <strain evidence="6">Okayama</strain>
    </source>
</reference>
<dbReference type="CDD" id="cd22274">
    <property type="entry name" value="DPBB_EXPA_N"/>
    <property type="match status" value="1"/>
</dbReference>
<dbReference type="GO" id="GO:0005576">
    <property type="term" value="C:extracellular region"/>
    <property type="evidence" value="ECO:0007669"/>
    <property type="project" value="InterPro"/>
</dbReference>
<dbReference type="PRINTS" id="PR01226">
    <property type="entry name" value="EXPANSIN"/>
</dbReference>
<dbReference type="OrthoDB" id="5823761at2759"/>
<dbReference type="InterPro" id="IPR007118">
    <property type="entry name" value="Expan_Lol_pI"/>
</dbReference>
<dbReference type="InterPro" id="IPR002963">
    <property type="entry name" value="Expansin"/>
</dbReference>
<proteinExistence type="inferred from homology"/>
<protein>
    <recommendedName>
        <fullName evidence="4">Expansin</fullName>
    </recommendedName>
</protein>
<evidence type="ECO:0000256" key="4">
    <source>
        <dbReference type="RuleBase" id="RU365023"/>
    </source>
</evidence>
<comment type="caution">
    <text evidence="6">The sequence shown here is derived from an EMBL/GenBank/DDBJ whole genome shotgun (WGS) entry which is preliminary data.</text>
</comment>
<keyword evidence="3 4" id="KW-0961">Cell wall biogenesis/degradation</keyword>
<evidence type="ECO:0000313" key="6">
    <source>
        <dbReference type="EMBL" id="GFP86614.1"/>
    </source>
</evidence>
<dbReference type="Proteomes" id="UP000653305">
    <property type="component" value="Unassembled WGS sequence"/>
</dbReference>
<evidence type="ECO:0000259" key="5">
    <source>
        <dbReference type="PROSITE" id="PS50842"/>
    </source>
</evidence>
<organism evidence="6 7">
    <name type="scientific">Phtheirospermum japonicum</name>
    <dbReference type="NCBI Taxonomy" id="374723"/>
    <lineage>
        <taxon>Eukaryota</taxon>
        <taxon>Viridiplantae</taxon>
        <taxon>Streptophyta</taxon>
        <taxon>Embryophyta</taxon>
        <taxon>Tracheophyta</taxon>
        <taxon>Spermatophyta</taxon>
        <taxon>Magnoliopsida</taxon>
        <taxon>eudicotyledons</taxon>
        <taxon>Gunneridae</taxon>
        <taxon>Pentapetalae</taxon>
        <taxon>asterids</taxon>
        <taxon>lamiids</taxon>
        <taxon>Lamiales</taxon>
        <taxon>Orobanchaceae</taxon>
        <taxon>Orobanchaceae incertae sedis</taxon>
        <taxon>Phtheirospermum</taxon>
    </lineage>
</organism>
<accession>A0A830BPZ7</accession>
<name>A0A830BPZ7_9LAMI</name>
<feature type="domain" description="Expansin-like EG45" evidence="5">
    <location>
        <begin position="38"/>
        <end position="152"/>
    </location>
</feature>
<keyword evidence="1 4" id="KW-0964">Secreted</keyword>
<keyword evidence="4" id="KW-0134">Cell wall</keyword>
<sequence length="164" mass="17563">MYACSSCFCLRPAYGDKKGWHYGHATFYGGEDASGTMGGACGYDNLYSQGYGVNTAALSTALFKKGASCGACFELTCYSNDPSKCKLEAGSITVTATNFCPPSDKPNNDGGWCNLPLKHFDLSQPVYERFAVYKAGIVPIHFRKVQCKKQGGVKFTINGGNISA</sequence>
<dbReference type="InterPro" id="IPR036908">
    <property type="entry name" value="RlpA-like_sf"/>
</dbReference>
<dbReference type="GO" id="GO:0016020">
    <property type="term" value="C:membrane"/>
    <property type="evidence" value="ECO:0007669"/>
    <property type="project" value="UniProtKB-SubCell"/>
</dbReference>
<dbReference type="SMART" id="SM00837">
    <property type="entry name" value="DPBB_1"/>
    <property type="match status" value="1"/>
</dbReference>
<comment type="function">
    <text evidence="4">Causes loosening and extension of plant cell walls by disrupting non-covalent bonding between cellulose microfibrils and matrix glucans. No enzymatic activity has been found.</text>
</comment>
<dbReference type="SUPFAM" id="SSF50685">
    <property type="entry name" value="Barwin-like endoglucanases"/>
    <property type="match status" value="1"/>
</dbReference>
<dbReference type="Pfam" id="PF03330">
    <property type="entry name" value="DPBB_1"/>
    <property type="match status" value="1"/>
</dbReference>
<evidence type="ECO:0000256" key="2">
    <source>
        <dbReference type="ARBA" id="ARBA00022729"/>
    </source>
</evidence>
<dbReference type="EMBL" id="BMAC01000128">
    <property type="protein sequence ID" value="GFP86614.1"/>
    <property type="molecule type" value="Genomic_DNA"/>
</dbReference>
<dbReference type="InterPro" id="IPR007112">
    <property type="entry name" value="Expansin/allergen_DPBB_dom"/>
</dbReference>
<keyword evidence="2" id="KW-0732">Signal</keyword>
<evidence type="ECO:0000256" key="1">
    <source>
        <dbReference type="ARBA" id="ARBA00022525"/>
    </source>
</evidence>